<dbReference type="PRINTS" id="PR00081">
    <property type="entry name" value="GDHRDH"/>
</dbReference>
<dbReference type="RefSeq" id="WP_160631670.1">
    <property type="nucleotide sequence ID" value="NZ_WWNE01000003.1"/>
</dbReference>
<gene>
    <name evidence="3" type="ORF">GQN54_02625</name>
</gene>
<evidence type="ECO:0000256" key="1">
    <source>
        <dbReference type="ARBA" id="ARBA00006484"/>
    </source>
</evidence>
<dbReference type="InterPro" id="IPR002347">
    <property type="entry name" value="SDR_fam"/>
</dbReference>
<name>A0A6N9NK24_9FLAO</name>
<dbReference type="AlphaFoldDB" id="A0A6N9NK24"/>
<dbReference type="Proteomes" id="UP000470771">
    <property type="component" value="Unassembled WGS sequence"/>
</dbReference>
<evidence type="ECO:0000256" key="2">
    <source>
        <dbReference type="ARBA" id="ARBA00023002"/>
    </source>
</evidence>
<comment type="similarity">
    <text evidence="1">Belongs to the short-chain dehydrogenases/reductases (SDR) family.</text>
</comment>
<protein>
    <submittedName>
        <fullName evidence="3">SDR family oxidoreductase</fullName>
    </submittedName>
</protein>
<evidence type="ECO:0000313" key="4">
    <source>
        <dbReference type="Proteomes" id="UP000470771"/>
    </source>
</evidence>
<dbReference type="SUPFAM" id="SSF51735">
    <property type="entry name" value="NAD(P)-binding Rossmann-fold domains"/>
    <property type="match status" value="1"/>
</dbReference>
<dbReference type="GO" id="GO:0016491">
    <property type="term" value="F:oxidoreductase activity"/>
    <property type="evidence" value="ECO:0007669"/>
    <property type="project" value="UniProtKB-KW"/>
</dbReference>
<keyword evidence="2" id="KW-0560">Oxidoreductase</keyword>
<proteinExistence type="inferred from homology"/>
<comment type="caution">
    <text evidence="3">The sequence shown here is derived from an EMBL/GenBank/DDBJ whole genome shotgun (WGS) entry which is preliminary data.</text>
</comment>
<sequence>MSKKYLVVGGTSGIGNQIVRQLVSLGYEVIVASRESNNIEDLNNVSFQNIDVTETFELDLPEKLDGLVYCPGSISLKPFHRIKTEEFLDELQLNTLGATKVIQQALSALKKSENASIVMFSTVAVQTGLTFHTSVAMAKGALEGFGRALASELAPKIRVNLVAPSLTETPLASNLLSSEEKRKANAERHPLKKIGLATDIANAAVFLLTEKSSWITGQVLHVDGGMGRLK</sequence>
<dbReference type="PANTHER" id="PTHR43477">
    <property type="entry name" value="DIHYDROANTICAPSIN 7-DEHYDROGENASE"/>
    <property type="match status" value="1"/>
</dbReference>
<organism evidence="3 4">
    <name type="scientific">Acidiluteibacter ferrifornacis</name>
    <dbReference type="NCBI Taxonomy" id="2692424"/>
    <lineage>
        <taxon>Bacteria</taxon>
        <taxon>Pseudomonadati</taxon>
        <taxon>Bacteroidota</taxon>
        <taxon>Flavobacteriia</taxon>
        <taxon>Flavobacteriales</taxon>
        <taxon>Cryomorphaceae</taxon>
        <taxon>Acidiluteibacter</taxon>
    </lineage>
</organism>
<dbReference type="CDD" id="cd05233">
    <property type="entry name" value="SDR_c"/>
    <property type="match status" value="1"/>
</dbReference>
<dbReference type="Pfam" id="PF13561">
    <property type="entry name" value="adh_short_C2"/>
    <property type="match status" value="1"/>
</dbReference>
<reference evidence="3 4" key="1">
    <citation type="submission" date="2019-12" db="EMBL/GenBank/DDBJ databases">
        <authorList>
            <person name="Zhao J."/>
        </authorList>
    </citation>
    <scope>NUCLEOTIDE SEQUENCE [LARGE SCALE GENOMIC DNA]</scope>
    <source>
        <strain evidence="3 4">S-15</strain>
    </source>
</reference>
<dbReference type="EMBL" id="WWNE01000003">
    <property type="protein sequence ID" value="NBG64995.1"/>
    <property type="molecule type" value="Genomic_DNA"/>
</dbReference>
<keyword evidence="4" id="KW-1185">Reference proteome</keyword>
<dbReference type="InterPro" id="IPR036291">
    <property type="entry name" value="NAD(P)-bd_dom_sf"/>
</dbReference>
<accession>A0A6N9NK24</accession>
<evidence type="ECO:0000313" key="3">
    <source>
        <dbReference type="EMBL" id="NBG64995.1"/>
    </source>
</evidence>
<dbReference type="PANTHER" id="PTHR43477:SF1">
    <property type="entry name" value="DIHYDROANTICAPSIN 7-DEHYDROGENASE"/>
    <property type="match status" value="1"/>
</dbReference>
<dbReference type="InterPro" id="IPR051122">
    <property type="entry name" value="SDR_DHRS6-like"/>
</dbReference>
<dbReference type="Gene3D" id="3.40.50.720">
    <property type="entry name" value="NAD(P)-binding Rossmann-like Domain"/>
    <property type="match status" value="1"/>
</dbReference>